<keyword evidence="1" id="KW-0238">DNA-binding</keyword>
<dbReference type="InterPro" id="IPR009061">
    <property type="entry name" value="DNA-bd_dom_put_sf"/>
</dbReference>
<evidence type="ECO:0000313" key="1">
    <source>
        <dbReference type="EMBL" id="QCX50014.1"/>
    </source>
</evidence>
<sequence length="87" mass="9866">MANLSSSVQLSRHGLRPVEPAAERVALAETELAARWGLSIKTLQRWRQDHMGPVFCKLGSRVAYLISEIEAYERRVSRNSTSVRAYH</sequence>
<dbReference type="EMBL" id="CP039339">
    <property type="protein sequence ID" value="QCX50014.1"/>
    <property type="molecule type" value="Genomic_DNA"/>
</dbReference>
<proteinExistence type="predicted"/>
<name>A0AA92IEZ5_RALSL</name>
<dbReference type="AlphaFoldDB" id="A0AA92IEZ5"/>
<dbReference type="Proteomes" id="UP000310553">
    <property type="component" value="Chromosome"/>
</dbReference>
<evidence type="ECO:0000313" key="2">
    <source>
        <dbReference type="Proteomes" id="UP000310553"/>
    </source>
</evidence>
<organism evidence="1 2">
    <name type="scientific">Ralstonia solanacearum</name>
    <name type="common">Pseudomonas solanacearum</name>
    <dbReference type="NCBI Taxonomy" id="305"/>
    <lineage>
        <taxon>Bacteria</taxon>
        <taxon>Pseudomonadati</taxon>
        <taxon>Pseudomonadota</taxon>
        <taxon>Betaproteobacteria</taxon>
        <taxon>Burkholderiales</taxon>
        <taxon>Burkholderiaceae</taxon>
        <taxon>Ralstonia</taxon>
        <taxon>Ralstonia solanacearum species complex</taxon>
    </lineage>
</organism>
<protein>
    <submittedName>
        <fullName evidence="1">DNA-binding protein</fullName>
    </submittedName>
</protein>
<accession>A0AA92IEZ5</accession>
<gene>
    <name evidence="1" type="ORF">E7Z57_13565</name>
</gene>
<dbReference type="SUPFAM" id="SSF46955">
    <property type="entry name" value="Putative DNA-binding domain"/>
    <property type="match status" value="1"/>
</dbReference>
<reference evidence="1 2" key="1">
    <citation type="submission" date="2019-04" db="EMBL/GenBank/DDBJ databases">
        <title>Complete Genome of UW386 and Higher Quality Genome of UW700.</title>
        <authorList>
            <person name="Jacobs J."/>
            <person name="Perez A."/>
            <person name="Steidl O."/>
            <person name="Allen C."/>
        </authorList>
    </citation>
    <scope>NUCLEOTIDE SEQUENCE [LARGE SCALE GENOMIC DNA]</scope>
    <source>
        <strain evidence="1 2">UW386</strain>
    </source>
</reference>
<dbReference type="GO" id="GO:0003677">
    <property type="term" value="F:DNA binding"/>
    <property type="evidence" value="ECO:0007669"/>
    <property type="project" value="UniProtKB-KW"/>
</dbReference>